<proteinExistence type="predicted"/>
<dbReference type="Proteomes" id="UP000005090">
    <property type="component" value="Chromosome"/>
</dbReference>
<dbReference type="STRING" id="686340.Metal_1656"/>
<dbReference type="RefSeq" id="WP_005371272.1">
    <property type="nucleotide sequence ID" value="NZ_CM001475.1"/>
</dbReference>
<protein>
    <submittedName>
        <fullName evidence="1">Uncharacterized protein</fullName>
    </submittedName>
</protein>
<accession>H8GM72</accession>
<dbReference type="HOGENOM" id="CLU_1336204_0_0_6"/>
<name>H8GM72_METAL</name>
<keyword evidence="2" id="KW-1185">Reference proteome</keyword>
<dbReference type="AlphaFoldDB" id="H8GM72"/>
<gene>
    <name evidence="1" type="ORF">Metal_1656</name>
</gene>
<dbReference type="eggNOG" id="COG0457">
    <property type="taxonomic scope" value="Bacteria"/>
</dbReference>
<evidence type="ECO:0000313" key="2">
    <source>
        <dbReference type="Proteomes" id="UP000005090"/>
    </source>
</evidence>
<organism evidence="1 2">
    <name type="scientific">Methylomicrobium album BG8</name>
    <dbReference type="NCBI Taxonomy" id="686340"/>
    <lineage>
        <taxon>Bacteria</taxon>
        <taxon>Pseudomonadati</taxon>
        <taxon>Pseudomonadota</taxon>
        <taxon>Gammaproteobacteria</taxon>
        <taxon>Methylococcales</taxon>
        <taxon>Methylococcaceae</taxon>
        <taxon>Methylomicrobium</taxon>
    </lineage>
</organism>
<evidence type="ECO:0000313" key="1">
    <source>
        <dbReference type="EMBL" id="EIC29433.1"/>
    </source>
</evidence>
<sequence length="205" mass="22277">MKIAPASFKPSACREGWVPEKVFLFSGHMIDSPDRKSPRFPADKENIAGKRIAAVLSGLQAGPQDLGLTQGACGGDILFAEACRQRGVRLQLLQPFEEPVFIEKSVAVADADWLKRYRAITDGLETPPLAAPRVLGELPPDTDLYERCNLWLLASALAYGSEKLTFICLWDGGGGGDGPGGTAHMVKEVEKRNGRVVWLNTKTLE</sequence>
<dbReference type="EMBL" id="CM001475">
    <property type="protein sequence ID" value="EIC29433.1"/>
    <property type="molecule type" value="Genomic_DNA"/>
</dbReference>
<reference evidence="1 2" key="1">
    <citation type="journal article" date="2013" name="Genome Announc.">
        <title>Genome Sequence of the Obligate Gammaproteobacterial Methanotroph Methylomicrobium album Strain BG8.</title>
        <authorList>
            <person name="Kits K.D."/>
            <person name="Kalyuzhnaya M.G."/>
            <person name="Klotz M.G."/>
            <person name="Jetten M.S."/>
            <person name="Op den Camp H.J."/>
            <person name="Vuilleumier S."/>
            <person name="Bringel F."/>
            <person name="Dispirito A.A."/>
            <person name="Murrell J.C."/>
            <person name="Bruce D."/>
            <person name="Cheng J.F."/>
            <person name="Copeland A."/>
            <person name="Goodwin L."/>
            <person name="Hauser L."/>
            <person name="Lajus A."/>
            <person name="Land M.L."/>
            <person name="Lapidus A."/>
            <person name="Lucas S."/>
            <person name="Medigue C."/>
            <person name="Pitluck S."/>
            <person name="Woyke T."/>
            <person name="Zeytun A."/>
            <person name="Stein L.Y."/>
        </authorList>
    </citation>
    <scope>NUCLEOTIDE SEQUENCE [LARGE SCALE GENOMIC DNA]</scope>
    <source>
        <strain evidence="1 2">BG8</strain>
    </source>
</reference>